<dbReference type="Gene3D" id="3.40.190.10">
    <property type="entry name" value="Periplasmic binding protein-like II"/>
    <property type="match status" value="1"/>
</dbReference>
<dbReference type="InterPro" id="IPR000914">
    <property type="entry name" value="SBP_5_dom"/>
</dbReference>
<dbReference type="GO" id="GO:1904680">
    <property type="term" value="F:peptide transmembrane transporter activity"/>
    <property type="evidence" value="ECO:0007669"/>
    <property type="project" value="TreeGrafter"/>
</dbReference>
<sequence length="535" mass="61059">MNKTIFKTIINSIFVIWCISLIGCSSGGKSTSNERRANNEELIFVNYRDIRDLNPHLYAGEMYAQEMLYETLINIGKNGYEPCLAESWEITDGGKVYTFNIRKGVYFSDGEICDANAIKANFDAILENRDRHTWLEMMHILDKVEAIDDYTFRIALTSPYYPMLTELGVTRPFAMISPKAMKNGSTKNGVNEFIGTGPYVLKEFETDKYAIFEANTNYWGEAPKIKKIMVKVIPDNQTRLLALEKGEIDLIFGKNMLDSDAINKYKGSDKFVSSLSEPTSTRQIVLNTTHPILSDSKVRIALQHATDKKAISDGIFYGLEPPAYTLFSKTIPYCNINLTPYEYNIEEAKKLLDEAGWIAGNDGVREKNGQKLHLRLLYNSDSVTEKTISEYLQAEYAKIGIQVNITGEEEQSYRDNMKAGNFDMIFNICWGSPYDPQSSLAAMRQRVYGDYAAQQGLHDKKEIDEAITKILLSVDEKERQTLYNFVLTRLHDDAVYIPLTYECNKAVYTADLKNVQFAQTQYEVPFWLMYFDIAN</sequence>
<dbReference type="InterPro" id="IPR030678">
    <property type="entry name" value="Peptide/Ni-bd"/>
</dbReference>
<gene>
    <name evidence="2" type="primary">nikA</name>
    <name evidence="2" type="ORF">EPJ78_10890</name>
</gene>
<dbReference type="InterPro" id="IPR011980">
    <property type="entry name" value="CntA-like"/>
</dbReference>
<reference evidence="2 3" key="1">
    <citation type="journal article" date="1992" name="Lakartidningen">
        <title>[Penicillin V and not amoxicillin is the first choice preparation in acute otitis].</title>
        <authorList>
            <person name="Kamme C."/>
            <person name="Lundgren K."/>
            <person name="Prellner K."/>
        </authorList>
    </citation>
    <scope>NUCLEOTIDE SEQUENCE [LARGE SCALE GENOMIC DNA]</scope>
    <source>
        <strain evidence="2 3">PC4580III</strain>
    </source>
</reference>
<organism evidence="2 3">
    <name type="scientific">Brachyspira aalborgi</name>
    <dbReference type="NCBI Taxonomy" id="29522"/>
    <lineage>
        <taxon>Bacteria</taxon>
        <taxon>Pseudomonadati</taxon>
        <taxon>Spirochaetota</taxon>
        <taxon>Spirochaetia</taxon>
        <taxon>Brachyspirales</taxon>
        <taxon>Brachyspiraceae</taxon>
        <taxon>Brachyspira</taxon>
    </lineage>
</organism>
<proteinExistence type="predicted"/>
<dbReference type="GO" id="GO:0015675">
    <property type="term" value="P:nickel cation transport"/>
    <property type="evidence" value="ECO:0007669"/>
    <property type="project" value="InterPro"/>
</dbReference>
<dbReference type="EMBL" id="SAYB01000007">
    <property type="protein sequence ID" value="TXJ35410.1"/>
    <property type="molecule type" value="Genomic_DNA"/>
</dbReference>
<feature type="domain" description="Solute-binding protein family 5" evidence="1">
    <location>
        <begin position="80"/>
        <end position="443"/>
    </location>
</feature>
<evidence type="ECO:0000313" key="3">
    <source>
        <dbReference type="Proteomes" id="UP000322814"/>
    </source>
</evidence>
<name>A0A5C8EH59_9SPIR</name>
<dbReference type="NCBIfam" id="TIGR02294">
    <property type="entry name" value="nickel_nikA"/>
    <property type="match status" value="1"/>
</dbReference>
<dbReference type="Pfam" id="PF00496">
    <property type="entry name" value="SBP_bac_5"/>
    <property type="match status" value="1"/>
</dbReference>
<accession>A0A5C8EH59</accession>
<protein>
    <submittedName>
        <fullName evidence="2">Nickel ABC transporter, nickel/metallophore periplasmic binding protein</fullName>
    </submittedName>
</protein>
<dbReference type="GO" id="GO:0016151">
    <property type="term" value="F:nickel cation binding"/>
    <property type="evidence" value="ECO:0007669"/>
    <property type="project" value="InterPro"/>
</dbReference>
<dbReference type="RefSeq" id="WP_147771527.1">
    <property type="nucleotide sequence ID" value="NZ_SAYB01000007.1"/>
</dbReference>
<dbReference type="GO" id="GO:0020037">
    <property type="term" value="F:heme binding"/>
    <property type="evidence" value="ECO:0007669"/>
    <property type="project" value="InterPro"/>
</dbReference>
<dbReference type="SUPFAM" id="SSF53850">
    <property type="entry name" value="Periplasmic binding protein-like II"/>
    <property type="match status" value="1"/>
</dbReference>
<dbReference type="GO" id="GO:0043190">
    <property type="term" value="C:ATP-binding cassette (ABC) transporter complex"/>
    <property type="evidence" value="ECO:0007669"/>
    <property type="project" value="InterPro"/>
</dbReference>
<dbReference type="AlphaFoldDB" id="A0A5C8EH59"/>
<evidence type="ECO:0000259" key="1">
    <source>
        <dbReference type="Pfam" id="PF00496"/>
    </source>
</evidence>
<dbReference type="GO" id="GO:0030288">
    <property type="term" value="C:outer membrane-bounded periplasmic space"/>
    <property type="evidence" value="ECO:0007669"/>
    <property type="project" value="UniProtKB-ARBA"/>
</dbReference>
<dbReference type="PROSITE" id="PS51257">
    <property type="entry name" value="PROKAR_LIPOPROTEIN"/>
    <property type="match status" value="1"/>
</dbReference>
<dbReference type="Gene3D" id="3.10.105.10">
    <property type="entry name" value="Dipeptide-binding Protein, Domain 3"/>
    <property type="match status" value="1"/>
</dbReference>
<dbReference type="PANTHER" id="PTHR30290:SF37">
    <property type="entry name" value="NICKEL-BINDING PERIPLASMIC PROTEIN"/>
    <property type="match status" value="1"/>
</dbReference>
<dbReference type="InterPro" id="IPR039424">
    <property type="entry name" value="SBP_5"/>
</dbReference>
<dbReference type="PIRSF" id="PIRSF002741">
    <property type="entry name" value="MppA"/>
    <property type="match status" value="1"/>
</dbReference>
<dbReference type="Proteomes" id="UP000322814">
    <property type="component" value="Unassembled WGS sequence"/>
</dbReference>
<dbReference type="CDD" id="cd08489">
    <property type="entry name" value="PBP2_NikA"/>
    <property type="match status" value="1"/>
</dbReference>
<dbReference type="GO" id="GO:0015833">
    <property type="term" value="P:peptide transport"/>
    <property type="evidence" value="ECO:0007669"/>
    <property type="project" value="TreeGrafter"/>
</dbReference>
<comment type="caution">
    <text evidence="2">The sequence shown here is derived from an EMBL/GenBank/DDBJ whole genome shotgun (WGS) entry which is preliminary data.</text>
</comment>
<evidence type="ECO:0000313" key="2">
    <source>
        <dbReference type="EMBL" id="TXJ35410.1"/>
    </source>
</evidence>
<dbReference type="PANTHER" id="PTHR30290">
    <property type="entry name" value="PERIPLASMIC BINDING COMPONENT OF ABC TRANSPORTER"/>
    <property type="match status" value="1"/>
</dbReference>